<reference evidence="1" key="1">
    <citation type="submission" date="2017-12" db="EMBL/GenBank/DDBJ databases">
        <title>Gene loss provides genomic basis for host adaptation in cereal stripe rust fungi.</title>
        <authorList>
            <person name="Xia C."/>
        </authorList>
    </citation>
    <scope>NUCLEOTIDE SEQUENCE [LARGE SCALE GENOMIC DNA]</scope>
    <source>
        <strain evidence="1">93-210</strain>
    </source>
</reference>
<evidence type="ECO:0000313" key="2">
    <source>
        <dbReference type="Proteomes" id="UP000239156"/>
    </source>
</evidence>
<evidence type="ECO:0000313" key="1">
    <source>
        <dbReference type="EMBL" id="POW05077.1"/>
    </source>
</evidence>
<proteinExistence type="predicted"/>
<dbReference type="VEuPathDB" id="FungiDB:PSHT_08193"/>
<gene>
    <name evidence="1" type="ORF">PSTT_09962</name>
</gene>
<sequence length="126" mass="13528">MRTPGRVYHATMTIDMRRRVSLGQLAMVLAVRHAQAWDRVDGAISKKVPPVGECDAKLNASPSLRMRCFCTANFCGGESAKREARASGGRTWVGFSESPITGRKWKGKFGIGEAGRSIGIGTTGGD</sequence>
<keyword evidence="2" id="KW-1185">Reference proteome</keyword>
<dbReference type="Proteomes" id="UP000239156">
    <property type="component" value="Unassembled WGS sequence"/>
</dbReference>
<comment type="caution">
    <text evidence="1">The sequence shown here is derived from an EMBL/GenBank/DDBJ whole genome shotgun (WGS) entry which is preliminary data.</text>
</comment>
<dbReference type="EMBL" id="PKSL01000103">
    <property type="protein sequence ID" value="POW05077.1"/>
    <property type="molecule type" value="Genomic_DNA"/>
</dbReference>
<protein>
    <submittedName>
        <fullName evidence="1">Uncharacterized protein</fullName>
    </submittedName>
</protein>
<organism evidence="1 2">
    <name type="scientific">Puccinia striiformis</name>
    <dbReference type="NCBI Taxonomy" id="27350"/>
    <lineage>
        <taxon>Eukaryota</taxon>
        <taxon>Fungi</taxon>
        <taxon>Dikarya</taxon>
        <taxon>Basidiomycota</taxon>
        <taxon>Pucciniomycotina</taxon>
        <taxon>Pucciniomycetes</taxon>
        <taxon>Pucciniales</taxon>
        <taxon>Pucciniaceae</taxon>
        <taxon>Puccinia</taxon>
    </lineage>
</organism>
<dbReference type="VEuPathDB" id="FungiDB:PSTT_09962"/>
<accession>A0A2S4V6G6</accession>
<dbReference type="AlphaFoldDB" id="A0A2S4V6G6"/>
<name>A0A2S4V6G6_9BASI</name>